<dbReference type="Proteomes" id="UP001162992">
    <property type="component" value="Chromosome 4"/>
</dbReference>
<name>A0ACC2E1G9_DIPCM</name>
<comment type="caution">
    <text evidence="1">The sequence shown here is derived from an EMBL/GenBank/DDBJ whole genome shotgun (WGS) entry which is preliminary data.</text>
</comment>
<proteinExistence type="predicted"/>
<gene>
    <name evidence="1" type="ORF">O6H91_04G113600</name>
</gene>
<sequence>MMDRLLAIEPNEVTIHFEVGSCKSSGLLHITNLMHTMPVAFKVETTATKKYGAKPSTGIIPPLGVTSVEITCTPQSMLPEEYPFTSDKLIVKSVLVPSDGAQQDCVRSEWFNSKKRQVFTDVGLKIVLVGGGILRTLVSGAASMEDVREVLERDVDVNSVDELGNTAMHIAISKRRPEMVQLLLEFGCNLERANKSGYTALHEAAMIGDALVTELLLNKGAISDARTQSGHTAIHHAVGRGHHEVVRILLEKGADVNATSNDGKSALYIAAVNGDRVVMKLLMENGADVEARGPDGSTALHKAAARGHLSMVRLLLSWGAEVDVVNRQGKTPYDLAAESGHEHLYDMLKMGIVFRSAARKGDLKTVRQCLSQGAQVNGQDQHGWTALHYAAYKGHTEIVSYLIETKAADIESRDEEGYTPLHCATEGGRKDIVQLLISKGVNLDVKIKQGSTALQIASALNLPGLIRLLSEGSRGRSLISESVHGSVPASNQKDTTSVVQKGCQIHYQKIFRSSGMPDPLLKDDLQFMPRVFSYNNVC</sequence>
<accession>A0ACC2E1G9</accession>
<protein>
    <submittedName>
        <fullName evidence="1">Uncharacterized protein</fullName>
    </submittedName>
</protein>
<evidence type="ECO:0000313" key="1">
    <source>
        <dbReference type="EMBL" id="KAJ7560102.1"/>
    </source>
</evidence>
<dbReference type="EMBL" id="CM055095">
    <property type="protein sequence ID" value="KAJ7560102.1"/>
    <property type="molecule type" value="Genomic_DNA"/>
</dbReference>
<reference evidence="2" key="1">
    <citation type="journal article" date="2024" name="Proc. Natl. Acad. Sci. U.S.A.">
        <title>Extraordinary preservation of gene collinearity over three hundred million years revealed in homosporous lycophytes.</title>
        <authorList>
            <person name="Li C."/>
            <person name="Wickell D."/>
            <person name="Kuo L.Y."/>
            <person name="Chen X."/>
            <person name="Nie B."/>
            <person name="Liao X."/>
            <person name="Peng D."/>
            <person name="Ji J."/>
            <person name="Jenkins J."/>
            <person name="Williams M."/>
            <person name="Shu S."/>
            <person name="Plott C."/>
            <person name="Barry K."/>
            <person name="Rajasekar S."/>
            <person name="Grimwood J."/>
            <person name="Han X."/>
            <person name="Sun S."/>
            <person name="Hou Z."/>
            <person name="He W."/>
            <person name="Dai G."/>
            <person name="Sun C."/>
            <person name="Schmutz J."/>
            <person name="Leebens-Mack J.H."/>
            <person name="Li F.W."/>
            <person name="Wang L."/>
        </authorList>
    </citation>
    <scope>NUCLEOTIDE SEQUENCE [LARGE SCALE GENOMIC DNA]</scope>
    <source>
        <strain evidence="2">cv. PW_Plant_1</strain>
    </source>
</reference>
<keyword evidence="2" id="KW-1185">Reference proteome</keyword>
<organism evidence="1 2">
    <name type="scientific">Diphasiastrum complanatum</name>
    <name type="common">Issler's clubmoss</name>
    <name type="synonym">Lycopodium complanatum</name>
    <dbReference type="NCBI Taxonomy" id="34168"/>
    <lineage>
        <taxon>Eukaryota</taxon>
        <taxon>Viridiplantae</taxon>
        <taxon>Streptophyta</taxon>
        <taxon>Embryophyta</taxon>
        <taxon>Tracheophyta</taxon>
        <taxon>Lycopodiopsida</taxon>
        <taxon>Lycopodiales</taxon>
        <taxon>Lycopodiaceae</taxon>
        <taxon>Lycopodioideae</taxon>
        <taxon>Diphasiastrum</taxon>
    </lineage>
</organism>
<evidence type="ECO:0000313" key="2">
    <source>
        <dbReference type="Proteomes" id="UP001162992"/>
    </source>
</evidence>